<dbReference type="InterPro" id="IPR044685">
    <property type="entry name" value="CPD1-like"/>
</dbReference>
<feature type="region of interest" description="Disordered" evidence="1">
    <location>
        <begin position="341"/>
        <end position="362"/>
    </location>
</feature>
<feature type="compositionally biased region" description="Low complexity" evidence="1">
    <location>
        <begin position="582"/>
        <end position="592"/>
    </location>
</feature>
<feature type="domain" description="Plastid division protein CDP1-like IMS" evidence="2">
    <location>
        <begin position="714"/>
        <end position="827"/>
    </location>
</feature>
<feature type="region of interest" description="Disordered" evidence="1">
    <location>
        <begin position="11"/>
        <end position="44"/>
    </location>
</feature>
<dbReference type="PANTHER" id="PTHR33925:SF1">
    <property type="entry name" value="PROTEIN ACCUMULATION AND REPLICATION OF CHLOROPLASTS 6, CHLOROPLASTIC"/>
    <property type="match status" value="1"/>
</dbReference>
<name>A0A1D1ZTR6_AUXPR</name>
<feature type="region of interest" description="Disordered" evidence="1">
    <location>
        <begin position="688"/>
        <end position="707"/>
    </location>
</feature>
<dbReference type="InterPro" id="IPR058032">
    <property type="entry name" value="CDP1-like_a_solenoid_1"/>
</dbReference>
<evidence type="ECO:0000259" key="2">
    <source>
        <dbReference type="Pfam" id="PF13355"/>
    </source>
</evidence>
<evidence type="ECO:0000256" key="1">
    <source>
        <dbReference type="SAM" id="MobiDB-lite"/>
    </source>
</evidence>
<proteinExistence type="predicted"/>
<dbReference type="PANTHER" id="PTHR33925">
    <property type="entry name" value="PLASTID DIVISION PROTEIN CDP1, CHLOROPLASTIC-RELATED"/>
    <property type="match status" value="1"/>
</dbReference>
<feature type="compositionally biased region" description="Low complexity" evidence="1">
    <location>
        <begin position="25"/>
        <end position="44"/>
    </location>
</feature>
<organism evidence="5">
    <name type="scientific">Auxenochlorella protothecoides</name>
    <name type="common">Green microalga</name>
    <name type="synonym">Chlorella protothecoides</name>
    <dbReference type="NCBI Taxonomy" id="3075"/>
    <lineage>
        <taxon>Eukaryota</taxon>
        <taxon>Viridiplantae</taxon>
        <taxon>Chlorophyta</taxon>
        <taxon>core chlorophytes</taxon>
        <taxon>Trebouxiophyceae</taxon>
        <taxon>Chlorellales</taxon>
        <taxon>Chlorellaceae</taxon>
        <taxon>Auxenochlorella</taxon>
    </lineage>
</organism>
<dbReference type="Pfam" id="PF23468">
    <property type="entry name" value="ARC6"/>
    <property type="match status" value="1"/>
</dbReference>
<feature type="domain" description="Plastid division protein CDP1-like 2nd alpha solenoid" evidence="3">
    <location>
        <begin position="282"/>
        <end position="473"/>
    </location>
</feature>
<accession>A0A1D1ZTR6</accession>
<feature type="region of interest" description="Disordered" evidence="1">
    <location>
        <begin position="495"/>
        <end position="643"/>
    </location>
</feature>
<dbReference type="Pfam" id="PF13355">
    <property type="entry name" value="ARC6-like_IMS"/>
    <property type="match status" value="1"/>
</dbReference>
<dbReference type="InterPro" id="IPR025344">
    <property type="entry name" value="CDP1-like_IMS"/>
</dbReference>
<feature type="compositionally biased region" description="Low complexity" evidence="1">
    <location>
        <begin position="341"/>
        <end position="352"/>
    </location>
</feature>
<sequence>MLHLSTCARLGLGPRGSLHPRHVQPRAQPRPARSRSAPAQTRSQVQLLAARDDVGTLRLPLDFIAILTTVSEQKGPNERHANFSPGALTARSEILEGARATLRDPGSQARYAQRVQRGEVEERVPSRLVPGALLLLLEAGRARDAAEAGQRWLSQARRGVREAQDVALATGLGLCDAAADHLAQTGRVAETVHLLEEAAGVLHKHRAGSSLQADIRTAVQELETAVVMELLGAGKEGRVEGLRRARQILLSSGGRHGEAPTSSPSAPPAPSLEWRSKFLADLTPQELMAFHEGVGHSAAGTSMDLYRISTAYIGFATLTRRPALLIAALSCLDAADAMEDAAPGTAPGQAPQDARRAVEERQRRSVARAAARLLLGDTEAAKAALGWQQGRPADRQVAAFVKANSPDPSDPLPGLCALVERWVSGVAWPYATSVGQEPGQAEGAFSINAWFGDAAVQAYLSSPRPHGDSQPSLAERLAGGTEAVLAWLGSLVGGRREPTGEVALGGRGAREAGEQPASPLAVEAELESREAGSTTAARQPATGGPSVMRSSQTWPEPTESGAEPPSQAPAPHEAASSPLHAPTPAADPTTRRAPPRDGAGGVPEVRAAASRQPGEDGAAPAGVPRVRRRTPPPLPPRSRPSLGLARLEGEELMWDAGKRRRPRWGRFLAAGASILAGVALASRLPRLTQGPRQPVSPAAETAHPADSTLSGTQALQLIKRWQLVRAAALGVKHDARSLPTILGGELLATWQERTKQLAAQNWHYDQALDAVKLLSVKPGTSPYTAVVRARLSESLVAHQGRDAAPVAQRKEYTVRYVVEKRGSGWIILEADIEG</sequence>
<evidence type="ECO:0000259" key="4">
    <source>
        <dbReference type="Pfam" id="PF25515"/>
    </source>
</evidence>
<evidence type="ECO:0000313" key="5">
    <source>
        <dbReference type="EMBL" id="JAT70374.1"/>
    </source>
</evidence>
<protein>
    <submittedName>
        <fullName evidence="5">Uncharacterized protein</fullName>
    </submittedName>
</protein>
<reference evidence="5" key="1">
    <citation type="submission" date="2015-08" db="EMBL/GenBank/DDBJ databases">
        <authorList>
            <person name="Babu N.S."/>
            <person name="Beckwith C.J."/>
            <person name="Beseler K.G."/>
            <person name="Brison A."/>
            <person name="Carone J.V."/>
            <person name="Caskin T.P."/>
            <person name="Diamond M."/>
            <person name="Durham M.E."/>
            <person name="Foxe J.M."/>
            <person name="Go M."/>
            <person name="Henderson B.A."/>
            <person name="Jones I.B."/>
            <person name="McGettigan J.A."/>
            <person name="Micheletti S.J."/>
            <person name="Nasrallah M.E."/>
            <person name="Ortiz D."/>
            <person name="Piller C.R."/>
            <person name="Privatt S.R."/>
            <person name="Schneider S.L."/>
            <person name="Sharp S."/>
            <person name="Smith T.C."/>
            <person name="Stanton J.D."/>
            <person name="Ullery H.E."/>
            <person name="Wilson R.J."/>
            <person name="Serrano M.G."/>
            <person name="Buck G."/>
            <person name="Lee V."/>
            <person name="Wang Y."/>
            <person name="Carvalho R."/>
            <person name="Voegtly L."/>
            <person name="Shi R."/>
            <person name="Duckworth R."/>
            <person name="Johnson A."/>
            <person name="Loviza R."/>
            <person name="Walstead R."/>
            <person name="Shah Z."/>
            <person name="Kiflezghi M."/>
            <person name="Wade K."/>
            <person name="Ball S.L."/>
            <person name="Bradley K.W."/>
            <person name="Asai D.J."/>
            <person name="Bowman C.A."/>
            <person name="Russell D.A."/>
            <person name="Pope W.H."/>
            <person name="Jacobs-Sera D."/>
            <person name="Hendrix R.W."/>
            <person name="Hatfull G.F."/>
        </authorList>
    </citation>
    <scope>NUCLEOTIDE SEQUENCE</scope>
</reference>
<feature type="compositionally biased region" description="Basic and acidic residues" evidence="1">
    <location>
        <begin position="353"/>
        <end position="362"/>
    </location>
</feature>
<dbReference type="AlphaFoldDB" id="A0A1D1ZTR6"/>
<evidence type="ECO:0000259" key="3">
    <source>
        <dbReference type="Pfam" id="PF23468"/>
    </source>
</evidence>
<feature type="region of interest" description="Disordered" evidence="1">
    <location>
        <begin position="251"/>
        <end position="271"/>
    </location>
</feature>
<dbReference type="InterPro" id="IPR057137">
    <property type="entry name" value="CDP1-like_a_solenoid_2"/>
</dbReference>
<dbReference type="EMBL" id="GDKF01008248">
    <property type="protein sequence ID" value="JAT70374.1"/>
    <property type="molecule type" value="Transcribed_RNA"/>
</dbReference>
<dbReference type="Pfam" id="PF25515">
    <property type="entry name" value="Arm_PDR"/>
    <property type="match status" value="1"/>
</dbReference>
<feature type="domain" description="Plastid division protein CDP1-like 1st alpha solenoid" evidence="4">
    <location>
        <begin position="123"/>
        <end position="263"/>
    </location>
</feature>
<gene>
    <name evidence="5" type="ORF">g.63173</name>
</gene>